<feature type="coiled-coil region" evidence="7">
    <location>
        <begin position="1670"/>
        <end position="1812"/>
    </location>
</feature>
<keyword evidence="5 6" id="KW-0505">Motor protein</keyword>
<feature type="coiled-coil region" evidence="7">
    <location>
        <begin position="1506"/>
        <end position="1572"/>
    </location>
</feature>
<dbReference type="GO" id="GO:0051015">
    <property type="term" value="F:actin filament binding"/>
    <property type="evidence" value="ECO:0007669"/>
    <property type="project" value="TreeGrafter"/>
</dbReference>
<feature type="coiled-coil region" evidence="7">
    <location>
        <begin position="1373"/>
        <end position="1456"/>
    </location>
</feature>
<dbReference type="Gene3D" id="6.20.240.20">
    <property type="match status" value="1"/>
</dbReference>
<dbReference type="CDD" id="cd01386">
    <property type="entry name" value="MYSc_Myo18"/>
    <property type="match status" value="1"/>
</dbReference>
<dbReference type="SUPFAM" id="SSF52540">
    <property type="entry name" value="P-loop containing nucleoside triphosphate hydrolases"/>
    <property type="match status" value="1"/>
</dbReference>
<dbReference type="PROSITE" id="PS51456">
    <property type="entry name" value="MYOSIN_MOTOR"/>
    <property type="match status" value="1"/>
</dbReference>
<keyword evidence="3 7" id="KW-0175">Coiled coil</keyword>
<reference evidence="10" key="1">
    <citation type="submission" date="2015-10" db="EMBL/GenBank/DDBJ databases">
        <title>EvidentialGene: Evidence-directed Construction of Complete mRNA Transcriptomes without Genomes.</title>
        <authorList>
            <person name="Gilbert D.G."/>
        </authorList>
    </citation>
    <scope>NUCLEOTIDE SEQUENCE</scope>
</reference>
<feature type="region of interest" description="Disordered" evidence="8">
    <location>
        <begin position="140"/>
        <end position="168"/>
    </location>
</feature>
<proteinExistence type="inferred from homology"/>
<dbReference type="SMART" id="SM00015">
    <property type="entry name" value="IQ"/>
    <property type="match status" value="1"/>
</dbReference>
<dbReference type="PANTHER" id="PTHR45615">
    <property type="entry name" value="MYOSIN HEAVY CHAIN, NON-MUSCLE"/>
    <property type="match status" value="1"/>
</dbReference>
<dbReference type="Pfam" id="PF24556">
    <property type="entry name" value="SH3_Myosin-XVIIIa"/>
    <property type="match status" value="1"/>
</dbReference>
<feature type="region of interest" description="Disordered" evidence="8">
    <location>
        <begin position="1"/>
        <end position="107"/>
    </location>
</feature>
<comment type="similarity">
    <text evidence="6">Belongs to the TRAFAC class myosin-kinesin ATPase superfamily. Myosin family.</text>
</comment>
<evidence type="ECO:0000256" key="8">
    <source>
        <dbReference type="SAM" id="MobiDB-lite"/>
    </source>
</evidence>
<evidence type="ECO:0000256" key="4">
    <source>
        <dbReference type="ARBA" id="ARBA00023123"/>
    </source>
</evidence>
<dbReference type="InterPro" id="IPR036064">
    <property type="entry name" value="MYSc_Myo18"/>
</dbReference>
<feature type="compositionally biased region" description="Polar residues" evidence="8">
    <location>
        <begin position="209"/>
        <end position="227"/>
    </location>
</feature>
<keyword evidence="1 6" id="KW-0547">Nucleotide-binding</keyword>
<feature type="compositionally biased region" description="Polar residues" evidence="8">
    <location>
        <begin position="368"/>
        <end position="384"/>
    </location>
</feature>
<dbReference type="Pfam" id="PF01576">
    <property type="entry name" value="Myosin_tail_1"/>
    <property type="match status" value="1"/>
</dbReference>
<dbReference type="SMART" id="SM00242">
    <property type="entry name" value="MYSc"/>
    <property type="match status" value="1"/>
</dbReference>
<dbReference type="InterPro" id="IPR002928">
    <property type="entry name" value="Myosin_tail"/>
</dbReference>
<dbReference type="InterPro" id="IPR036961">
    <property type="entry name" value="Kinesin_motor_dom_sf"/>
</dbReference>
<dbReference type="Pfam" id="PF00063">
    <property type="entry name" value="Myosin_head"/>
    <property type="match status" value="2"/>
</dbReference>
<dbReference type="Gene3D" id="4.10.270.10">
    <property type="entry name" value="Myosin, subunit A"/>
    <property type="match status" value="1"/>
</dbReference>
<dbReference type="OrthoDB" id="6108017at2759"/>
<dbReference type="Gene3D" id="1.20.58.530">
    <property type="match status" value="1"/>
</dbReference>
<dbReference type="InterPro" id="IPR000048">
    <property type="entry name" value="IQ_motif_EF-hand-BS"/>
</dbReference>
<feature type="compositionally biased region" description="Low complexity" evidence="8">
    <location>
        <begin position="257"/>
        <end position="295"/>
    </location>
</feature>
<feature type="compositionally biased region" description="Low complexity" evidence="8">
    <location>
        <begin position="399"/>
        <end position="411"/>
    </location>
</feature>
<evidence type="ECO:0000256" key="6">
    <source>
        <dbReference type="PROSITE-ProRule" id="PRU00782"/>
    </source>
</evidence>
<keyword evidence="6" id="KW-0009">Actin-binding</keyword>
<feature type="region of interest" description="Disordered" evidence="8">
    <location>
        <begin position="2072"/>
        <end position="2150"/>
    </location>
</feature>
<comment type="caution">
    <text evidence="6">Lacks conserved residue(s) required for the propagation of feature annotation.</text>
</comment>
<dbReference type="PANTHER" id="PTHR45615:SF36">
    <property type="entry name" value="MYOSIN HEAVY CHAIN-LIKE, ISOFORM B-RELATED"/>
    <property type="match status" value="1"/>
</dbReference>
<feature type="compositionally biased region" description="Acidic residues" evidence="8">
    <location>
        <begin position="1491"/>
        <end position="1500"/>
    </location>
</feature>
<organism evidence="10">
    <name type="scientific">Daphnia magna</name>
    <dbReference type="NCBI Taxonomy" id="35525"/>
    <lineage>
        <taxon>Eukaryota</taxon>
        <taxon>Metazoa</taxon>
        <taxon>Ecdysozoa</taxon>
        <taxon>Arthropoda</taxon>
        <taxon>Crustacea</taxon>
        <taxon>Branchiopoda</taxon>
        <taxon>Diplostraca</taxon>
        <taxon>Cladocera</taxon>
        <taxon>Anomopoda</taxon>
        <taxon>Daphniidae</taxon>
        <taxon>Daphnia</taxon>
    </lineage>
</organism>
<feature type="region of interest" description="Disordered" evidence="8">
    <location>
        <begin position="195"/>
        <end position="461"/>
    </location>
</feature>
<accession>A0A0P5HBJ5</accession>
<dbReference type="InterPro" id="IPR001609">
    <property type="entry name" value="Myosin_head_motor_dom-like"/>
</dbReference>
<evidence type="ECO:0000256" key="1">
    <source>
        <dbReference type="ARBA" id="ARBA00022741"/>
    </source>
</evidence>
<feature type="compositionally biased region" description="Low complexity" evidence="8">
    <location>
        <begin position="327"/>
        <end position="364"/>
    </location>
</feature>
<protein>
    <submittedName>
        <fullName evidence="10">Unconventional myosin-XVIIIa</fullName>
    </submittedName>
</protein>
<feature type="compositionally biased region" description="Polar residues" evidence="8">
    <location>
        <begin position="418"/>
        <end position="428"/>
    </location>
</feature>
<feature type="region of interest" description="Disordered" evidence="8">
    <location>
        <begin position="1480"/>
        <end position="1502"/>
    </location>
</feature>
<evidence type="ECO:0000256" key="7">
    <source>
        <dbReference type="SAM" id="Coils"/>
    </source>
</evidence>
<dbReference type="Gene3D" id="1.20.120.720">
    <property type="entry name" value="Myosin VI head, motor domain, U50 subdomain"/>
    <property type="match status" value="1"/>
</dbReference>
<feature type="binding site" evidence="6">
    <location>
        <begin position="618"/>
        <end position="625"/>
    </location>
    <ligand>
        <name>ATP</name>
        <dbReference type="ChEBI" id="CHEBI:30616"/>
    </ligand>
</feature>
<evidence type="ECO:0000256" key="5">
    <source>
        <dbReference type="ARBA" id="ARBA00023175"/>
    </source>
</evidence>
<evidence type="ECO:0000256" key="3">
    <source>
        <dbReference type="ARBA" id="ARBA00023054"/>
    </source>
</evidence>
<feature type="coiled-coil region" evidence="7">
    <location>
        <begin position="1840"/>
        <end position="2055"/>
    </location>
</feature>
<dbReference type="GO" id="GO:0003774">
    <property type="term" value="F:cytoskeletal motor activity"/>
    <property type="evidence" value="ECO:0007669"/>
    <property type="project" value="UniProtKB-UniRule"/>
</dbReference>
<feature type="compositionally biased region" description="Polar residues" evidence="8">
    <location>
        <begin position="2098"/>
        <end position="2117"/>
    </location>
</feature>
<dbReference type="GO" id="GO:0030017">
    <property type="term" value="C:sarcomere"/>
    <property type="evidence" value="ECO:0007669"/>
    <property type="project" value="UniProtKB-ARBA"/>
</dbReference>
<dbReference type="GO" id="GO:0005524">
    <property type="term" value="F:ATP binding"/>
    <property type="evidence" value="ECO:0007669"/>
    <property type="project" value="UniProtKB-UniRule"/>
</dbReference>
<keyword evidence="4 6" id="KW-0518">Myosin</keyword>
<dbReference type="InterPro" id="IPR027417">
    <property type="entry name" value="P-loop_NTPase"/>
</dbReference>
<dbReference type="EMBL" id="GDIQ01068580">
    <property type="protein sequence ID" value="JAN26157.1"/>
    <property type="molecule type" value="Transcribed_RNA"/>
</dbReference>
<dbReference type="GO" id="GO:0032982">
    <property type="term" value="C:myosin filament"/>
    <property type="evidence" value="ECO:0007669"/>
    <property type="project" value="TreeGrafter"/>
</dbReference>
<dbReference type="Gene3D" id="3.40.850.10">
    <property type="entry name" value="Kinesin motor domain"/>
    <property type="match status" value="1"/>
</dbReference>
<evidence type="ECO:0000313" key="10">
    <source>
        <dbReference type="EMBL" id="JAN10662.1"/>
    </source>
</evidence>
<evidence type="ECO:0000259" key="9">
    <source>
        <dbReference type="PROSITE" id="PS51456"/>
    </source>
</evidence>
<dbReference type="GO" id="GO:0031032">
    <property type="term" value="P:actomyosin structure organization"/>
    <property type="evidence" value="ECO:0007669"/>
    <property type="project" value="TreeGrafter"/>
</dbReference>
<feature type="domain" description="Myosin motor" evidence="9">
    <location>
        <begin position="525"/>
        <end position="1309"/>
    </location>
</feature>
<feature type="compositionally biased region" description="Basic and acidic residues" evidence="8">
    <location>
        <begin position="58"/>
        <end position="75"/>
    </location>
</feature>
<dbReference type="InterPro" id="IPR057772">
    <property type="entry name" value="SH3_Myo18a"/>
</dbReference>
<dbReference type="PROSITE" id="PS50096">
    <property type="entry name" value="IQ"/>
    <property type="match status" value="1"/>
</dbReference>
<feature type="coiled-coil region" evidence="7">
    <location>
        <begin position="1601"/>
        <end position="1628"/>
    </location>
</feature>
<evidence type="ECO:0000256" key="2">
    <source>
        <dbReference type="ARBA" id="ARBA00022840"/>
    </source>
</evidence>
<dbReference type="GO" id="GO:0016460">
    <property type="term" value="C:myosin II complex"/>
    <property type="evidence" value="ECO:0007669"/>
    <property type="project" value="TreeGrafter"/>
</dbReference>
<dbReference type="EMBL" id="GDIQ01084075">
    <property type="protein sequence ID" value="JAN10662.1"/>
    <property type="molecule type" value="Transcribed_RNA"/>
</dbReference>
<dbReference type="PRINTS" id="PR00193">
    <property type="entry name" value="MYOSINHEAVY"/>
</dbReference>
<sequence length="2150" mass="239887">MPKSSSSSELHFRSSLRDAANNKSPPCNLHRGCSGHLHGQGVLKVKSKVDPAPCQRNVSRDTRSSSHSPVAHERTSSAYNSRETDDSCYNSSSDVESTPTRKKSMLGLGRVLPAPAAQCKSNLPPRSPPKFLAFSTRSLSSSTCSSDQSSSSRYSSSPSPGIHDQYNSPLQWPFSGASAASSGLFLEEVSEEADDDLDQWSEQHHHRLASTSPCSTLASSTYESSIDQGRRLAMSPYQLRHSTPNRSPYTERNRTANSNSSTHSTPTRRSVVSSNSSSSNNNNRHNNGNGPGSHNKASIVEGKKKTPPPANGSTPLTKNKRVADLKSSGQPSTSRSSSPSLSRRNSAASSRSSASQTADASTTRRPIKSSNQTPTANNSTNNKQGGRPAVNSATGKIKTATTTTTNTTTTTHRPLANKNISNQKTGSKQQQQQRPGSVTRPPTTPTAKEDDEAKSDDELTKEKEWIESGRVWLQHSDGFTSARLDAVGDAPVEEGRVRLKLDGTGEVVVSVDEDEVVKANPPQFDLAEDLAQLRHLNEASLLHTLRCRYAASLPHTYAGQSLIVINPVTPLAVYSERMIQLFRGCKSEDMPPHIYSSAQSAYRSMLATRSDQSLIFVGRSGSGKSHNFRNSLHYLCLAAGCPSKVITVEKLNAIFLLLEGFGNCRTGLNANATRFTNIFSLDFDQSGQIASGSIQVLMPERERVTRRPEGEPSFNVFYELVAGATGELRRYLQLENISTNTNEPCAFMTPLQSAEERQKAAVSYARLVAALESLGVAESDSRCIWSILAAIYHLGVAGAMRGATNNNKIVFARPAAAQRAAILLGIGSLEELAQMAFYATPVQGLIMNGRSSFRTASPVHESAKSSALADKHLDPTEALEGFAQGLYVEAFSALVALINRSISSTARTISSIVAVDTPGFQNPGTTSNPMGERAATFQDLCHNYTQERLQLLFHDTHITAQLNRYAQEHIDITLESGTGEEEMPSPEPLVDLLDRAPQSAVARAQSATNLRDVERRGFLWLLDDEALVSTTSEDELLDKLSAMYNDRAFDKLFTRPEGVGSRKQLMIHHGQGTNSVLYDLDGWLKSAREIPTTRNAALALTESTKEEMASLFRSCRGPLPTTVTGSVAGIEGSQSLRRASSIRRTFTSGTAGIKRKSLALQLKFQVDGLIETLRRTKPRFVYCFIPNHRAGLVDSSSSTFASNDDSLQVPLLRSQLRGSELLPAIRLYRQGYPDYMPLGEFVRRFNVVVPPDALPASLLTGLNNSTASEKQAAEILLLHIDMERSSYRLGLSQVFFRPGVLSQLEDQRDEKITSRVVKFQAQCRGFLARKRLIKLKVQDVAIRCIQRNVRKLQAIQVWPWWRLMLRLSPLLNVHRTEEELKARTEEAESLRSRVTALEKERADLKYVADRLETKVSELTADLAEEHSTAILATERLEAESAQRMKLEKDFGELEAKFRKLSGDHEKMEMEVLLNRSAGLNGSGSEYMMSAAEDDDDDDDGQPNVFRQKCERMSRELELAKQRLAQQHEDDLEQMVTIKKQLEKKLNDAYEEVEEQRQVVAQWKRKSQRLAAELSDTRLLHEDQTNRNAVLEKKQRKFDTEFQLLQDELRQERANKERAMRERDAAITDKLTSEQTLQSVQLDLEMRGERLAALTKELDEMTTEGRSDADMAAIRRAKHELEMKVKDQEEELDELAGQVQLLESARLRLEMAMEQMKKENKKELAQREEEIEDTRCSAQKKVKALEAQLESEHEERTLLVREKHELERQLLSMAQHAAHAADDDTIQKLKRDLKRTKALLKDAHSQLERCRSETPSKVLLRQLKNQLEDSEFARTAAVKGRQHAEQELLEAQQQLDEALRLRGETEDKYLSCNRERSNYQSQVDDLEVELNEVMRKYKAAVAQLTVDQITLQDQTAQLMTLEHEKSSLKEQVAELSARLECLEIDTKSVHTQKRMELKVKELESRVELEQTSKSRLETQVARLKEMLDKSNLELDSLRCKEQLSQESSKRLQRQLRDVREELTGSEQRDADTSQQLRELEQRIELLESENATLVKDLSLALRRIEDLQVAMQGEMDTSDSDQDPHSVESDSDDDSDTSFHTFLSQRKYGSTSGVSSASDARRQSPMGLDSPSSSRVDLTLTLEKQEDESVA</sequence>
<keyword evidence="2 6" id="KW-0067">ATP-binding</keyword>
<feature type="compositionally biased region" description="Low complexity" evidence="8">
    <location>
        <begin position="140"/>
        <end position="159"/>
    </location>
</feature>
<dbReference type="Gene3D" id="1.10.10.820">
    <property type="match status" value="1"/>
</dbReference>
<name>A0A0P5HBJ5_9CRUS</name>
<feature type="compositionally biased region" description="Polar residues" evidence="8">
    <location>
        <begin position="76"/>
        <end position="98"/>
    </location>
</feature>